<evidence type="ECO:0000256" key="1">
    <source>
        <dbReference type="SAM" id="MobiDB-lite"/>
    </source>
</evidence>
<organism evidence="2 3">
    <name type="scientific">Moniliophthora roreri</name>
    <name type="common">Frosty pod rot fungus</name>
    <name type="synonym">Monilia roreri</name>
    <dbReference type="NCBI Taxonomy" id="221103"/>
    <lineage>
        <taxon>Eukaryota</taxon>
        <taxon>Fungi</taxon>
        <taxon>Dikarya</taxon>
        <taxon>Basidiomycota</taxon>
        <taxon>Agaricomycotina</taxon>
        <taxon>Agaricomycetes</taxon>
        <taxon>Agaricomycetidae</taxon>
        <taxon>Agaricales</taxon>
        <taxon>Marasmiineae</taxon>
        <taxon>Marasmiaceae</taxon>
        <taxon>Moniliophthora</taxon>
    </lineage>
</organism>
<feature type="region of interest" description="Disordered" evidence="1">
    <location>
        <begin position="366"/>
        <end position="404"/>
    </location>
</feature>
<dbReference type="GO" id="GO:0003746">
    <property type="term" value="F:translation elongation factor activity"/>
    <property type="evidence" value="ECO:0007669"/>
    <property type="project" value="TreeGrafter"/>
</dbReference>
<feature type="region of interest" description="Disordered" evidence="1">
    <location>
        <begin position="1"/>
        <end position="54"/>
    </location>
</feature>
<sequence length="437" mass="47434">MFGEDESESPRVPSPWDSLMSTPASSSPHLPSPLSSNTHSPSHTTSIPTIPKLVPESDDGNVEYKLQLLNPSPTRFARLVTQLKWRLLEGGGQAYYELGVADSGSLVGLSRADLERSLETLEMMAGEIGASVIVVKEIEVPAQMAKIAAAQEDYRYGRRRRESGSGAGSGEGTTTETELSATDVDGEDDAFYTFDRYKDPASDSAIFPMDPDPDSPDSDSDPQPQFLVDLEISAVFKPRPVRRHVQAHLHLPKRERERDKTKKLKHQNNSAESGGDKKSNNRRTARDRRREEKRKALLAVAEQSLVPDPPPPPATQTDDLVSGLETLHVSVEDEAVPMISLTAEDGEELGEDDVFASPTPSVPYKTFVQSGSKEPQTPLSEGTEGLLSAPTQTNGNGTSEGESEGTRLIVEALVVRKMSLEEAFLDFGGFSGGFSLT</sequence>
<protein>
    <recommendedName>
        <fullName evidence="4">GTP binding protein 2</fullName>
    </recommendedName>
</protein>
<dbReference type="eggNOG" id="KOG1143">
    <property type="taxonomic scope" value="Eukaryota"/>
</dbReference>
<dbReference type="PANTHER" id="PTHR43721:SF9">
    <property type="entry name" value="GTP-BINDING PROTEIN 1"/>
    <property type="match status" value="1"/>
</dbReference>
<evidence type="ECO:0000313" key="3">
    <source>
        <dbReference type="Proteomes" id="UP000054988"/>
    </source>
</evidence>
<name>A0A0W0FUU9_MONRR</name>
<gene>
    <name evidence="2" type="ORF">WG66_7332</name>
</gene>
<dbReference type="PANTHER" id="PTHR43721">
    <property type="entry name" value="ELONGATION FACTOR TU-RELATED"/>
    <property type="match status" value="1"/>
</dbReference>
<dbReference type="Proteomes" id="UP000054988">
    <property type="component" value="Unassembled WGS sequence"/>
</dbReference>
<proteinExistence type="predicted"/>
<feature type="compositionally biased region" description="Acidic residues" evidence="1">
    <location>
        <begin position="211"/>
        <end position="220"/>
    </location>
</feature>
<comment type="caution">
    <text evidence="2">The sequence shown here is derived from an EMBL/GenBank/DDBJ whole genome shotgun (WGS) entry which is preliminary data.</text>
</comment>
<dbReference type="AlphaFoldDB" id="A0A0W0FUU9"/>
<feature type="region of interest" description="Disordered" evidence="1">
    <location>
        <begin position="155"/>
        <end position="185"/>
    </location>
</feature>
<feature type="compositionally biased region" description="Low complexity" evidence="1">
    <location>
        <begin position="21"/>
        <end position="51"/>
    </location>
</feature>
<feature type="region of interest" description="Disordered" evidence="1">
    <location>
        <begin position="239"/>
        <end position="292"/>
    </location>
</feature>
<feature type="compositionally biased region" description="Polar residues" evidence="1">
    <location>
        <begin position="367"/>
        <end position="380"/>
    </location>
</feature>
<reference evidence="2 3" key="1">
    <citation type="submission" date="2015-12" db="EMBL/GenBank/DDBJ databases">
        <title>Draft genome sequence of Moniliophthora roreri, the causal agent of frosty pod rot of cacao.</title>
        <authorList>
            <person name="Aime M.C."/>
            <person name="Diaz-Valderrama J.R."/>
            <person name="Kijpornyongpan T."/>
            <person name="Phillips-Mora W."/>
        </authorList>
    </citation>
    <scope>NUCLEOTIDE SEQUENCE [LARGE SCALE GENOMIC DNA]</scope>
    <source>
        <strain evidence="2 3">MCA 2952</strain>
    </source>
</reference>
<feature type="region of interest" description="Disordered" evidence="1">
    <location>
        <begin position="202"/>
        <end position="224"/>
    </location>
</feature>
<evidence type="ECO:0008006" key="4">
    <source>
        <dbReference type="Google" id="ProtNLM"/>
    </source>
</evidence>
<accession>A0A0W0FUU9</accession>
<feature type="region of interest" description="Disordered" evidence="1">
    <location>
        <begin position="300"/>
        <end position="319"/>
    </location>
</feature>
<feature type="compositionally biased region" description="Basic residues" evidence="1">
    <location>
        <begin position="239"/>
        <end position="251"/>
    </location>
</feature>
<dbReference type="InterPro" id="IPR050055">
    <property type="entry name" value="EF-Tu_GTPase"/>
</dbReference>
<evidence type="ECO:0000313" key="2">
    <source>
        <dbReference type="EMBL" id="KTB40050.1"/>
    </source>
</evidence>
<dbReference type="EMBL" id="LATX01001611">
    <property type="protein sequence ID" value="KTB40050.1"/>
    <property type="molecule type" value="Genomic_DNA"/>
</dbReference>